<evidence type="ECO:0000313" key="4">
    <source>
        <dbReference type="EMBL" id="ABK99752.1"/>
    </source>
</evidence>
<evidence type="ECO:0000256" key="2">
    <source>
        <dbReference type="ARBA" id="ARBA00023002"/>
    </source>
</evidence>
<protein>
    <submittedName>
        <fullName evidence="4">Aldehyde dehydrogenase</fullName>
    </submittedName>
</protein>
<evidence type="ECO:0000259" key="3">
    <source>
        <dbReference type="Pfam" id="PF00171"/>
    </source>
</evidence>
<dbReference type="CDD" id="cd07082">
    <property type="entry name" value="ALDH_F11_NP-GAPDH"/>
    <property type="match status" value="1"/>
</dbReference>
<dbReference type="RefSeq" id="WP_011736013.1">
    <property type="nucleotide sequence ID" value="NC_008609.1"/>
</dbReference>
<dbReference type="PANTHER" id="PTHR43353">
    <property type="entry name" value="SUCCINATE-SEMIALDEHYDE DEHYDROGENASE, MITOCHONDRIAL"/>
    <property type="match status" value="1"/>
</dbReference>
<dbReference type="eggNOG" id="COG1012">
    <property type="taxonomic scope" value="Bacteria"/>
</dbReference>
<accession>A1AQY2</accession>
<evidence type="ECO:0000256" key="1">
    <source>
        <dbReference type="ARBA" id="ARBA00009986"/>
    </source>
</evidence>
<dbReference type="Proteomes" id="UP000006732">
    <property type="component" value="Chromosome"/>
</dbReference>
<feature type="domain" description="Aldehyde dehydrogenase" evidence="3">
    <location>
        <begin position="69"/>
        <end position="510"/>
    </location>
</feature>
<dbReference type="EMBL" id="CP000482">
    <property type="protein sequence ID" value="ABK99752.1"/>
    <property type="molecule type" value="Genomic_DNA"/>
</dbReference>
<dbReference type="InterPro" id="IPR016161">
    <property type="entry name" value="Ald_DH/histidinol_DH"/>
</dbReference>
<sequence length="546" mass="60840">MVVDLHLMQQVVESLFPEEEQIPPQHRMPAPILQDRYLVGGELRRWDGPLQQVLSPVCLRTPDGPVPRTLGETPLLSEEAALEILDVAVKAYANGRGVWPTMSVGERIQCIQRFTRAMGEKHDEIVRLLMWEIGKSLDEAEREFKRALSYIRDTIEALKELDRVSSRFVIQQGIIGQIRRAPLGVVLCMGPYNFPLYETFTTLIPALVMGNTILLKPPRFGILLFQPLLEAFRDCFPPGVVNTVYGDGQAVVPPLLASGRVDVLGFIGTHRVADALRAIHPRPHRLRCVLGLDAKNPAIILQDADLELAVSECIKGSLTYNGQRCTALKILFVHRSIVNEFLRRMADAMALLKCGMPWEEGVTVTPLPEPEKPEHLNDLVRDARSHGAQVVNRGGGISSGSFFNPALLYPVTPAMRIHNEEQFGPLIPVVPFDDIREPIDYVVASNYGQQASIFGRSSDLLAQLVDALVNQVCRININSQCQRSPDSFPFNGRKNSAEGTQSVADALRIFSIRIVVAARETDANREIITNIVKERKSHFLSTDFML</sequence>
<dbReference type="InterPro" id="IPR050740">
    <property type="entry name" value="Aldehyde_DH_Superfamily"/>
</dbReference>
<dbReference type="HOGENOM" id="CLU_005391_0_1_7"/>
<organism evidence="4 5">
    <name type="scientific">Pelobacter propionicus (strain DSM 2379 / NBRC 103807 / OttBd1)</name>
    <dbReference type="NCBI Taxonomy" id="338966"/>
    <lineage>
        <taxon>Bacteria</taxon>
        <taxon>Pseudomonadati</taxon>
        <taxon>Thermodesulfobacteriota</taxon>
        <taxon>Desulfuromonadia</taxon>
        <taxon>Desulfuromonadales</taxon>
        <taxon>Desulfuromonadaceae</taxon>
        <taxon>Pelobacter</taxon>
    </lineage>
</organism>
<gene>
    <name evidence="4" type="ordered locus">Ppro_2144</name>
</gene>
<dbReference type="STRING" id="338966.Ppro_2144"/>
<dbReference type="InterPro" id="IPR016163">
    <property type="entry name" value="Ald_DH_C"/>
</dbReference>
<dbReference type="GO" id="GO:0016620">
    <property type="term" value="F:oxidoreductase activity, acting on the aldehyde or oxo group of donors, NAD or NADP as acceptor"/>
    <property type="evidence" value="ECO:0007669"/>
    <property type="project" value="InterPro"/>
</dbReference>
<dbReference type="AlphaFoldDB" id="A1AQY2"/>
<name>A1AQY2_PELPD</name>
<dbReference type="InterPro" id="IPR016160">
    <property type="entry name" value="Ald_DH_CS_CYS"/>
</dbReference>
<comment type="similarity">
    <text evidence="1">Belongs to the aldehyde dehydrogenase family.</text>
</comment>
<keyword evidence="2" id="KW-0560">Oxidoreductase</keyword>
<evidence type="ECO:0000313" key="5">
    <source>
        <dbReference type="Proteomes" id="UP000006732"/>
    </source>
</evidence>
<dbReference type="Gene3D" id="3.40.605.10">
    <property type="entry name" value="Aldehyde Dehydrogenase, Chain A, domain 1"/>
    <property type="match status" value="1"/>
</dbReference>
<dbReference type="KEGG" id="ppd:Ppro_2144"/>
<dbReference type="InterPro" id="IPR015590">
    <property type="entry name" value="Aldehyde_DH_dom"/>
</dbReference>
<dbReference type="Pfam" id="PF00171">
    <property type="entry name" value="Aldedh"/>
    <property type="match status" value="1"/>
</dbReference>
<dbReference type="SUPFAM" id="SSF53720">
    <property type="entry name" value="ALDH-like"/>
    <property type="match status" value="1"/>
</dbReference>
<dbReference type="PANTHER" id="PTHR43353:SF5">
    <property type="entry name" value="SUCCINATE-SEMIALDEHYDE DEHYDROGENASE, MITOCHONDRIAL"/>
    <property type="match status" value="1"/>
</dbReference>
<dbReference type="PROSITE" id="PS00070">
    <property type="entry name" value="ALDEHYDE_DEHYDR_CYS"/>
    <property type="match status" value="1"/>
</dbReference>
<proteinExistence type="inferred from homology"/>
<dbReference type="Gene3D" id="3.40.309.10">
    <property type="entry name" value="Aldehyde Dehydrogenase, Chain A, domain 2"/>
    <property type="match status" value="1"/>
</dbReference>
<dbReference type="InterPro" id="IPR016162">
    <property type="entry name" value="Ald_DH_N"/>
</dbReference>
<keyword evidence="5" id="KW-1185">Reference proteome</keyword>
<reference evidence="4 5" key="1">
    <citation type="submission" date="2006-10" db="EMBL/GenBank/DDBJ databases">
        <title>Complete sequence of chromosome of Pelobacter propionicus DSM 2379.</title>
        <authorList>
            <consortium name="US DOE Joint Genome Institute"/>
            <person name="Copeland A."/>
            <person name="Lucas S."/>
            <person name="Lapidus A."/>
            <person name="Barry K."/>
            <person name="Detter J.C."/>
            <person name="Glavina del Rio T."/>
            <person name="Hammon N."/>
            <person name="Israni S."/>
            <person name="Dalin E."/>
            <person name="Tice H."/>
            <person name="Pitluck S."/>
            <person name="Saunders E."/>
            <person name="Brettin T."/>
            <person name="Bruce D."/>
            <person name="Han C."/>
            <person name="Tapia R."/>
            <person name="Schmutz J."/>
            <person name="Larimer F."/>
            <person name="Land M."/>
            <person name="Hauser L."/>
            <person name="Kyrpides N."/>
            <person name="Kim E."/>
            <person name="Lovley D."/>
            <person name="Richardson P."/>
        </authorList>
    </citation>
    <scope>NUCLEOTIDE SEQUENCE [LARGE SCALE GENOMIC DNA]</scope>
    <source>
        <strain evidence="5">DSM 2379 / NBRC 103807 / OttBd1</strain>
    </source>
</reference>